<organism evidence="1 2">
    <name type="scientific">Cystoisospora suis</name>
    <dbReference type="NCBI Taxonomy" id="483139"/>
    <lineage>
        <taxon>Eukaryota</taxon>
        <taxon>Sar</taxon>
        <taxon>Alveolata</taxon>
        <taxon>Apicomplexa</taxon>
        <taxon>Conoidasida</taxon>
        <taxon>Coccidia</taxon>
        <taxon>Eucoccidiorida</taxon>
        <taxon>Eimeriorina</taxon>
        <taxon>Sarcocystidae</taxon>
        <taxon>Cystoisospora</taxon>
    </lineage>
</organism>
<comment type="caution">
    <text evidence="1">The sequence shown here is derived from an EMBL/GenBank/DDBJ whole genome shotgun (WGS) entry which is preliminary data.</text>
</comment>
<evidence type="ECO:0000313" key="1">
    <source>
        <dbReference type="EMBL" id="PHJ19848.1"/>
    </source>
</evidence>
<sequence>KRKKRKTKEREGEVSSENVYQRAAHCAFVWRSRNPPYRKELTAHLPTS</sequence>
<protein>
    <submittedName>
        <fullName evidence="1">Uncharacterized protein</fullName>
    </submittedName>
</protein>
<dbReference type="GeneID" id="94429693"/>
<name>A0A2C6KTX7_9APIC</name>
<proteinExistence type="predicted"/>
<gene>
    <name evidence="1" type="ORF">CSUI_006319</name>
</gene>
<keyword evidence="2" id="KW-1185">Reference proteome</keyword>
<dbReference type="Proteomes" id="UP000221165">
    <property type="component" value="Unassembled WGS sequence"/>
</dbReference>
<dbReference type="VEuPathDB" id="ToxoDB:CSUI_006319"/>
<evidence type="ECO:0000313" key="2">
    <source>
        <dbReference type="Proteomes" id="UP000221165"/>
    </source>
</evidence>
<accession>A0A2C6KTX7</accession>
<dbReference type="AlphaFoldDB" id="A0A2C6KTX7"/>
<reference evidence="1 2" key="1">
    <citation type="journal article" date="2017" name="Int. J. Parasitol.">
        <title>The genome of the protozoan parasite Cystoisospora suis and a reverse vaccinology approach to identify vaccine candidates.</title>
        <authorList>
            <person name="Palmieri N."/>
            <person name="Shrestha A."/>
            <person name="Ruttkowski B."/>
            <person name="Beck T."/>
            <person name="Vogl C."/>
            <person name="Tomley F."/>
            <person name="Blake D.P."/>
            <person name="Joachim A."/>
        </authorList>
    </citation>
    <scope>NUCLEOTIDE SEQUENCE [LARGE SCALE GENOMIC DNA]</scope>
    <source>
        <strain evidence="1 2">Wien I</strain>
    </source>
</reference>
<dbReference type="RefSeq" id="XP_067921541.1">
    <property type="nucleotide sequence ID" value="XM_068066482.1"/>
</dbReference>
<feature type="non-terminal residue" evidence="1">
    <location>
        <position position="1"/>
    </location>
</feature>
<dbReference type="EMBL" id="MIGC01003167">
    <property type="protein sequence ID" value="PHJ19848.1"/>
    <property type="molecule type" value="Genomic_DNA"/>
</dbReference>